<dbReference type="Proteomes" id="UP000265703">
    <property type="component" value="Unassembled WGS sequence"/>
</dbReference>
<dbReference type="InterPro" id="IPR000008">
    <property type="entry name" value="C2_dom"/>
</dbReference>
<feature type="region of interest" description="Disordered" evidence="1">
    <location>
        <begin position="327"/>
        <end position="350"/>
    </location>
</feature>
<gene>
    <name evidence="4" type="ORF">C1645_808179</name>
</gene>
<accession>A0A397SNI0</accession>
<dbReference type="SUPFAM" id="SSF49562">
    <property type="entry name" value="C2 domain (Calcium/lipid-binding domain, CaLB)"/>
    <property type="match status" value="1"/>
</dbReference>
<evidence type="ECO:0000313" key="4">
    <source>
        <dbReference type="EMBL" id="RIA85615.1"/>
    </source>
</evidence>
<dbReference type="InterPro" id="IPR035892">
    <property type="entry name" value="C2_domain_sf"/>
</dbReference>
<name>A0A397SNI0_9GLOM</name>
<dbReference type="OrthoDB" id="270970at2759"/>
<dbReference type="SMART" id="SM00239">
    <property type="entry name" value="C2"/>
    <property type="match status" value="1"/>
</dbReference>
<protein>
    <submittedName>
        <fullName evidence="4">C2 domain-containing protein</fullName>
    </submittedName>
</protein>
<feature type="region of interest" description="Disordered" evidence="1">
    <location>
        <begin position="171"/>
        <end position="298"/>
    </location>
</feature>
<dbReference type="PANTHER" id="PTHR47052">
    <property type="entry name" value="CONSERVED SERINE PROLINE-RICH PROTEIN (AFU_ORTHOLOGUE AFUA_2G01790)"/>
    <property type="match status" value="1"/>
</dbReference>
<dbReference type="Pfam" id="PF00168">
    <property type="entry name" value="C2"/>
    <property type="match status" value="1"/>
</dbReference>
<dbReference type="PANTHER" id="PTHR47052:SF3">
    <property type="entry name" value="INGRESSION PROTEIN 1"/>
    <property type="match status" value="1"/>
</dbReference>
<evidence type="ECO:0000256" key="1">
    <source>
        <dbReference type="SAM" id="MobiDB-lite"/>
    </source>
</evidence>
<dbReference type="PROSITE" id="PS50004">
    <property type="entry name" value="C2"/>
    <property type="match status" value="1"/>
</dbReference>
<comment type="caution">
    <text evidence="4">The sequence shown here is derived from an EMBL/GenBank/DDBJ whole genome shotgun (WGS) entry which is preliminary data.</text>
</comment>
<feature type="transmembrane region" description="Helical" evidence="2">
    <location>
        <begin position="299"/>
        <end position="320"/>
    </location>
</feature>
<evidence type="ECO:0000313" key="5">
    <source>
        <dbReference type="Proteomes" id="UP000265703"/>
    </source>
</evidence>
<feature type="domain" description="C2" evidence="3">
    <location>
        <begin position="1"/>
        <end position="103"/>
    </location>
</feature>
<organism evidence="4 5">
    <name type="scientific">Glomus cerebriforme</name>
    <dbReference type="NCBI Taxonomy" id="658196"/>
    <lineage>
        <taxon>Eukaryota</taxon>
        <taxon>Fungi</taxon>
        <taxon>Fungi incertae sedis</taxon>
        <taxon>Mucoromycota</taxon>
        <taxon>Glomeromycotina</taxon>
        <taxon>Glomeromycetes</taxon>
        <taxon>Glomerales</taxon>
        <taxon>Glomeraceae</taxon>
        <taxon>Glomus</taxon>
    </lineage>
</organism>
<keyword evidence="2" id="KW-0812">Transmembrane</keyword>
<dbReference type="Gene3D" id="2.60.40.150">
    <property type="entry name" value="C2 domain"/>
    <property type="match status" value="1"/>
</dbReference>
<keyword evidence="2" id="KW-0472">Membrane</keyword>
<feature type="compositionally biased region" description="Pro residues" evidence="1">
    <location>
        <begin position="235"/>
        <end position="268"/>
    </location>
</feature>
<reference evidence="4 5" key="1">
    <citation type="submission" date="2018-06" db="EMBL/GenBank/DDBJ databases">
        <title>Comparative genomics reveals the genomic features of Rhizophagus irregularis, R. cerebriforme, R. diaphanum and Gigaspora rosea, and their symbiotic lifestyle signature.</title>
        <authorList>
            <person name="Morin E."/>
            <person name="San Clemente H."/>
            <person name="Chen E.C.H."/>
            <person name="De La Providencia I."/>
            <person name="Hainaut M."/>
            <person name="Kuo A."/>
            <person name="Kohler A."/>
            <person name="Murat C."/>
            <person name="Tang N."/>
            <person name="Roy S."/>
            <person name="Loubradou J."/>
            <person name="Henrissat B."/>
            <person name="Grigoriev I.V."/>
            <person name="Corradi N."/>
            <person name="Roux C."/>
            <person name="Martin F.M."/>
        </authorList>
    </citation>
    <scope>NUCLEOTIDE SEQUENCE [LARGE SCALE GENOMIC DNA]</scope>
    <source>
        <strain evidence="4 5">DAOM 227022</strain>
    </source>
</reference>
<feature type="compositionally biased region" description="Low complexity" evidence="1">
    <location>
        <begin position="223"/>
        <end position="234"/>
    </location>
</feature>
<keyword evidence="5" id="KW-1185">Reference proteome</keyword>
<evidence type="ECO:0000259" key="3">
    <source>
        <dbReference type="PROSITE" id="PS50004"/>
    </source>
</evidence>
<sequence length="350" mass="38165">MPYGQLEVTVVEGRKLKETDFFDKADPYVRLSLDKQNKQKTRAIDDAGSEATWNEKFVFDVVEGRNELFIEVFDEDVGSDDLIGGTTVPLSQVFQQGYVDQWIHITRPSGKPAGEIHLLMKFNNLGPTSGPPGHTPYPVPDGPGYFSPPVSGGSAHQGYAGNQIQQEVYSNLGPEGGALPSGYGTGTPPPIKAPQSTGPPAYPTYPTTGGGFPDTSSYVVNMPGQSQAYYQQPSYGPPPSDYRPPPSDYRPPPSDYRPPPSDYRPPPSDYRAPPSDYKPPSSEQHHKGKEQKSSGDNDWVTTAGIAVAAAAGAGALGFLGGKIFEEDKEKHKHEKHKEEKHKDKHKHKDY</sequence>
<proteinExistence type="predicted"/>
<evidence type="ECO:0000256" key="2">
    <source>
        <dbReference type="SAM" id="Phobius"/>
    </source>
</evidence>
<keyword evidence="2" id="KW-1133">Transmembrane helix</keyword>
<dbReference type="InterPro" id="IPR052981">
    <property type="entry name" value="Ingression_C2_domain"/>
</dbReference>
<dbReference type="AlphaFoldDB" id="A0A397SNI0"/>
<dbReference type="STRING" id="658196.A0A397SNI0"/>
<dbReference type="EMBL" id="QKYT01000414">
    <property type="protein sequence ID" value="RIA85615.1"/>
    <property type="molecule type" value="Genomic_DNA"/>
</dbReference>
<dbReference type="CDD" id="cd00030">
    <property type="entry name" value="C2"/>
    <property type="match status" value="1"/>
</dbReference>